<keyword evidence="15" id="KW-1185">Reference proteome</keyword>
<evidence type="ECO:0000256" key="6">
    <source>
        <dbReference type="ARBA" id="ARBA00022801"/>
    </source>
</evidence>
<evidence type="ECO:0000256" key="8">
    <source>
        <dbReference type="ARBA" id="ARBA00033426"/>
    </source>
</evidence>
<dbReference type="PANTHER" id="PTHR10429:SF0">
    <property type="entry name" value="DNA-3-METHYLADENINE GLYCOSYLASE"/>
    <property type="match status" value="1"/>
</dbReference>
<dbReference type="GO" id="GO:0003677">
    <property type="term" value="F:DNA binding"/>
    <property type="evidence" value="ECO:0007669"/>
    <property type="project" value="InterPro"/>
</dbReference>
<evidence type="ECO:0000256" key="13">
    <source>
        <dbReference type="ARBA" id="ARBA00082988"/>
    </source>
</evidence>
<comment type="caution">
    <text evidence="14">The sequence shown here is derived from an EMBL/GenBank/DDBJ whole genome shotgun (WGS) entry which is preliminary data.</text>
</comment>
<evidence type="ECO:0000256" key="10">
    <source>
        <dbReference type="ARBA" id="ARBA00068926"/>
    </source>
</evidence>
<accession>A0AAN9V7M5</accession>
<comment type="function">
    <text evidence="2">Hydrolysis of the deoxyribose N-glycosidic bond to excise 3-methyladenine, and 7-methylguanine from the damaged DNA polymer formed by alkylation lesions.</text>
</comment>
<proteinExistence type="inferred from homology"/>
<dbReference type="GO" id="GO:0003905">
    <property type="term" value="F:alkylbase DNA N-glycosylase activity"/>
    <property type="evidence" value="ECO:0007669"/>
    <property type="project" value="UniProtKB-EC"/>
</dbReference>
<dbReference type="Gene3D" id="3.10.300.10">
    <property type="entry name" value="Methylpurine-DNA glycosylase (MPG)"/>
    <property type="match status" value="1"/>
</dbReference>
<evidence type="ECO:0000256" key="2">
    <source>
        <dbReference type="ARBA" id="ARBA00002421"/>
    </source>
</evidence>
<dbReference type="FunFam" id="3.10.300.10:FF:000001">
    <property type="entry name" value="Putative 3-methyladenine DNA glycosylase"/>
    <property type="match status" value="1"/>
</dbReference>
<sequence length="318" mass="35382">MCGMQRKLNVISYLPAKRLCQNHESALFGKECNANNVQEGTKGDQLKNDETSNAVVVPECIDGTSLNSHDGNITDECASETSGDSRLTYSFYNVPCEELAQKLLGKVLVRSLENGIVLKGRIVETECYLGGNDKASHSFNGKVTPRNKPMFMKPGTTYVYFTYGMYFCFNISSLGDGAAVLVRAVDPLQGHDFMNTQRINQRMRSKKNLLQADSKKCNVPTIKPHELCNGPGKLCISLCIDEKSCNMQDLSSWGGMWIESDSEGEQICSGGWVTSTRIGIDSAGPEWALKPLRFYIFGNNSVSKRDRKREQERLMLLK</sequence>
<dbReference type="EMBL" id="JAZDUA010000557">
    <property type="protein sequence ID" value="KAK7791150.1"/>
    <property type="molecule type" value="Genomic_DNA"/>
</dbReference>
<evidence type="ECO:0000256" key="5">
    <source>
        <dbReference type="ARBA" id="ARBA00022763"/>
    </source>
</evidence>
<keyword evidence="6" id="KW-0378">Hydrolase</keyword>
<keyword evidence="7" id="KW-0234">DNA repair</keyword>
<gene>
    <name evidence="14" type="ORF">R5R35_008582</name>
</gene>
<evidence type="ECO:0000256" key="4">
    <source>
        <dbReference type="ARBA" id="ARBA00012000"/>
    </source>
</evidence>
<dbReference type="GO" id="GO:0006284">
    <property type="term" value="P:base-excision repair"/>
    <property type="evidence" value="ECO:0007669"/>
    <property type="project" value="InterPro"/>
</dbReference>
<dbReference type="EC" id="3.2.2.21" evidence="4"/>
<dbReference type="SUPFAM" id="SSF50486">
    <property type="entry name" value="FMT C-terminal domain-like"/>
    <property type="match status" value="1"/>
</dbReference>
<dbReference type="InterPro" id="IPR011034">
    <property type="entry name" value="Formyl_transferase-like_C_sf"/>
</dbReference>
<keyword evidence="5" id="KW-0227">DNA damage</keyword>
<protein>
    <recommendedName>
        <fullName evidence="10">DNA-3-methyladenine glycosylase</fullName>
        <ecNumber evidence="4">3.2.2.21</ecNumber>
    </recommendedName>
    <alternativeName>
        <fullName evidence="11">3-alkyladenine DNA glycosylase</fullName>
    </alternativeName>
    <alternativeName>
        <fullName evidence="8">3-methyladenine DNA glycosidase</fullName>
    </alternativeName>
    <alternativeName>
        <fullName evidence="13">ADPG</fullName>
    </alternativeName>
    <alternativeName>
        <fullName evidence="12">N-methylpurine-DNA glycosylase</fullName>
    </alternativeName>
</protein>
<dbReference type="PANTHER" id="PTHR10429">
    <property type="entry name" value="DNA-3-METHYLADENINE GLYCOSYLASE"/>
    <property type="match status" value="1"/>
</dbReference>
<evidence type="ECO:0000256" key="12">
    <source>
        <dbReference type="ARBA" id="ARBA00078171"/>
    </source>
</evidence>
<organism evidence="14 15">
    <name type="scientific">Gryllus longicercus</name>
    <dbReference type="NCBI Taxonomy" id="2509291"/>
    <lineage>
        <taxon>Eukaryota</taxon>
        <taxon>Metazoa</taxon>
        <taxon>Ecdysozoa</taxon>
        <taxon>Arthropoda</taxon>
        <taxon>Hexapoda</taxon>
        <taxon>Insecta</taxon>
        <taxon>Pterygota</taxon>
        <taxon>Neoptera</taxon>
        <taxon>Polyneoptera</taxon>
        <taxon>Orthoptera</taxon>
        <taxon>Ensifera</taxon>
        <taxon>Gryllidea</taxon>
        <taxon>Grylloidea</taxon>
        <taxon>Gryllidae</taxon>
        <taxon>Gryllinae</taxon>
        <taxon>Gryllus</taxon>
    </lineage>
</organism>
<name>A0AAN9V7M5_9ORTH</name>
<evidence type="ECO:0000313" key="14">
    <source>
        <dbReference type="EMBL" id="KAK7791150.1"/>
    </source>
</evidence>
<evidence type="ECO:0000256" key="7">
    <source>
        <dbReference type="ARBA" id="ARBA00023204"/>
    </source>
</evidence>
<dbReference type="Proteomes" id="UP001378592">
    <property type="component" value="Unassembled WGS sequence"/>
</dbReference>
<evidence type="ECO:0000256" key="3">
    <source>
        <dbReference type="ARBA" id="ARBA00009232"/>
    </source>
</evidence>
<comment type="subunit">
    <text evidence="9">Binds MBD1. Binds SSBP1.</text>
</comment>
<dbReference type="AlphaFoldDB" id="A0AAN9V7M5"/>
<dbReference type="Pfam" id="PF02245">
    <property type="entry name" value="Pur_DNA_glyco"/>
    <property type="match status" value="1"/>
</dbReference>
<comment type="similarity">
    <text evidence="3">Belongs to the DNA glycosylase MPG family.</text>
</comment>
<dbReference type="CDD" id="cd00540">
    <property type="entry name" value="AAG"/>
    <property type="match status" value="1"/>
</dbReference>
<dbReference type="InterPro" id="IPR036995">
    <property type="entry name" value="MPG_sf"/>
</dbReference>
<evidence type="ECO:0000313" key="15">
    <source>
        <dbReference type="Proteomes" id="UP001378592"/>
    </source>
</evidence>
<dbReference type="NCBIfam" id="TIGR00567">
    <property type="entry name" value="3mg"/>
    <property type="match status" value="1"/>
</dbReference>
<comment type="catalytic activity">
    <reaction evidence="1">
        <text>Hydrolysis of alkylated DNA, releasing 3-methyladenine, 3-methylguanine, 7-methylguanine and 7-methyladenine.</text>
        <dbReference type="EC" id="3.2.2.21"/>
    </reaction>
</comment>
<evidence type="ECO:0000256" key="9">
    <source>
        <dbReference type="ARBA" id="ARBA00066187"/>
    </source>
</evidence>
<evidence type="ECO:0000256" key="11">
    <source>
        <dbReference type="ARBA" id="ARBA00076879"/>
    </source>
</evidence>
<reference evidence="14 15" key="1">
    <citation type="submission" date="2024-03" db="EMBL/GenBank/DDBJ databases">
        <title>The genome assembly and annotation of the cricket Gryllus longicercus Weissman &amp; Gray.</title>
        <authorList>
            <person name="Szrajer S."/>
            <person name="Gray D."/>
            <person name="Ylla G."/>
        </authorList>
    </citation>
    <scope>NUCLEOTIDE SEQUENCE [LARGE SCALE GENOMIC DNA]</scope>
    <source>
        <strain evidence="14">DAG 2021-001</strain>
        <tissue evidence="14">Whole body minus gut</tissue>
    </source>
</reference>
<evidence type="ECO:0000256" key="1">
    <source>
        <dbReference type="ARBA" id="ARBA00000086"/>
    </source>
</evidence>
<dbReference type="InterPro" id="IPR003180">
    <property type="entry name" value="MPG"/>
</dbReference>
<dbReference type="HAMAP" id="MF_00527">
    <property type="entry name" value="3MGH"/>
    <property type="match status" value="1"/>
</dbReference>